<dbReference type="CDD" id="cd06579">
    <property type="entry name" value="TM_PBP1_transp_AraH_like"/>
    <property type="match status" value="1"/>
</dbReference>
<keyword evidence="2" id="KW-0813">Transport</keyword>
<name>A0A923RNG1_9FIRM</name>
<evidence type="ECO:0000256" key="3">
    <source>
        <dbReference type="ARBA" id="ARBA00022475"/>
    </source>
</evidence>
<keyword evidence="6 8" id="KW-1133">Transmembrane helix</keyword>
<proteinExistence type="predicted"/>
<feature type="transmembrane region" description="Helical" evidence="8">
    <location>
        <begin position="280"/>
        <end position="298"/>
    </location>
</feature>
<evidence type="ECO:0000313" key="9">
    <source>
        <dbReference type="EMBL" id="MBC5659350.1"/>
    </source>
</evidence>
<keyword evidence="10" id="KW-1185">Reference proteome</keyword>
<organism evidence="9 10">
    <name type="scientific">Anaerosacchariphilus hominis</name>
    <dbReference type="NCBI Taxonomy" id="2763017"/>
    <lineage>
        <taxon>Bacteria</taxon>
        <taxon>Bacillati</taxon>
        <taxon>Bacillota</taxon>
        <taxon>Clostridia</taxon>
        <taxon>Lachnospirales</taxon>
        <taxon>Lachnospiraceae</taxon>
        <taxon>Anaerosacchariphilus</taxon>
    </lineage>
</organism>
<keyword evidence="5 8" id="KW-0812">Transmembrane</keyword>
<evidence type="ECO:0000256" key="6">
    <source>
        <dbReference type="ARBA" id="ARBA00022989"/>
    </source>
</evidence>
<dbReference type="GO" id="GO:0005886">
    <property type="term" value="C:plasma membrane"/>
    <property type="evidence" value="ECO:0007669"/>
    <property type="project" value="UniProtKB-SubCell"/>
</dbReference>
<keyword evidence="4" id="KW-0997">Cell inner membrane</keyword>
<accession>A0A923RNG1</accession>
<keyword evidence="3" id="KW-1003">Cell membrane</keyword>
<feature type="transmembrane region" description="Helical" evidence="8">
    <location>
        <begin position="76"/>
        <end position="94"/>
    </location>
</feature>
<comment type="subcellular location">
    <subcellularLocation>
        <location evidence="1">Cell membrane</location>
        <topology evidence="1">Multi-pass membrane protein</topology>
    </subcellularLocation>
</comment>
<evidence type="ECO:0000256" key="1">
    <source>
        <dbReference type="ARBA" id="ARBA00004651"/>
    </source>
</evidence>
<evidence type="ECO:0000313" key="10">
    <source>
        <dbReference type="Proteomes" id="UP000649345"/>
    </source>
</evidence>
<keyword evidence="7 8" id="KW-0472">Membrane</keyword>
<dbReference type="Pfam" id="PF02653">
    <property type="entry name" value="BPD_transp_2"/>
    <property type="match status" value="1"/>
</dbReference>
<comment type="caution">
    <text evidence="9">The sequence shown here is derived from an EMBL/GenBank/DDBJ whole genome shotgun (WGS) entry which is preliminary data.</text>
</comment>
<evidence type="ECO:0000256" key="2">
    <source>
        <dbReference type="ARBA" id="ARBA00022448"/>
    </source>
</evidence>
<feature type="transmembrane region" description="Helical" evidence="8">
    <location>
        <begin position="175"/>
        <end position="195"/>
    </location>
</feature>
<dbReference type="GO" id="GO:0022857">
    <property type="term" value="F:transmembrane transporter activity"/>
    <property type="evidence" value="ECO:0007669"/>
    <property type="project" value="InterPro"/>
</dbReference>
<feature type="transmembrane region" description="Helical" evidence="8">
    <location>
        <begin position="101"/>
        <end position="127"/>
    </location>
</feature>
<dbReference type="PANTHER" id="PTHR32196">
    <property type="entry name" value="ABC TRANSPORTER PERMEASE PROTEIN YPHD-RELATED-RELATED"/>
    <property type="match status" value="1"/>
</dbReference>
<evidence type="ECO:0000256" key="7">
    <source>
        <dbReference type="ARBA" id="ARBA00023136"/>
    </source>
</evidence>
<feature type="transmembrane region" description="Helical" evidence="8">
    <location>
        <begin position="20"/>
        <end position="39"/>
    </location>
</feature>
<dbReference type="Proteomes" id="UP000649345">
    <property type="component" value="Unassembled WGS sequence"/>
</dbReference>
<dbReference type="PANTHER" id="PTHR32196:SF21">
    <property type="entry name" value="ABC TRANSPORTER PERMEASE PROTEIN YPHD-RELATED"/>
    <property type="match status" value="1"/>
</dbReference>
<dbReference type="InterPro" id="IPR001851">
    <property type="entry name" value="ABC_transp_permease"/>
</dbReference>
<gene>
    <name evidence="9" type="ORF">H8S44_06160</name>
</gene>
<dbReference type="RefSeq" id="WP_186871714.1">
    <property type="nucleotide sequence ID" value="NZ_JACOOR010000003.1"/>
</dbReference>
<feature type="transmembrane region" description="Helical" evidence="8">
    <location>
        <begin position="51"/>
        <end position="70"/>
    </location>
</feature>
<protein>
    <submittedName>
        <fullName evidence="9">ABC transporter permease</fullName>
    </submittedName>
</protein>
<evidence type="ECO:0000256" key="5">
    <source>
        <dbReference type="ARBA" id="ARBA00022692"/>
    </source>
</evidence>
<dbReference type="AlphaFoldDB" id="A0A923RNG1"/>
<reference evidence="9" key="1">
    <citation type="submission" date="2020-08" db="EMBL/GenBank/DDBJ databases">
        <title>Genome public.</title>
        <authorList>
            <person name="Liu C."/>
            <person name="Sun Q."/>
        </authorList>
    </citation>
    <scope>NUCLEOTIDE SEQUENCE</scope>
    <source>
        <strain evidence="9">NSJ-68</strain>
    </source>
</reference>
<evidence type="ECO:0000256" key="8">
    <source>
        <dbReference type="SAM" id="Phobius"/>
    </source>
</evidence>
<dbReference type="EMBL" id="JACOOR010000003">
    <property type="protein sequence ID" value="MBC5659350.1"/>
    <property type="molecule type" value="Genomic_DNA"/>
</dbReference>
<evidence type="ECO:0000256" key="4">
    <source>
        <dbReference type="ARBA" id="ARBA00022519"/>
    </source>
</evidence>
<feature type="transmembrane region" description="Helical" evidence="8">
    <location>
        <begin position="226"/>
        <end position="244"/>
    </location>
</feature>
<sequence length="332" mass="34932">MQTGAKEKNGIIESLSTFLSNYVIVLPIILLIIAWTIIAPNFMSYSNWMNILRQVSMIAILAAGAFFIMATGDFDLGLASVVGITGCVFAKLIVTFGWHPALAAVAAILLGVLTGVINGCLVTYFGIPAFIATLGMQYIARGLCYVVTNSYPITGLPDSIGWIGRGYLNIGGKDLIPWPVVFMILIYAVTAFVAAKTKFGRYVYAVGGNAEAAWLSGINASQIKRAVFTLGGLAAGIVGIILVSRLSSGQPQGGTGWEFKAVIAVVMGGVSLTGGKGKPIGVALGAVFVGILENGMTLLNISSYYQQVVQGIVLVVAIGFDVYKSKRQAESK</sequence>